<dbReference type="EMBL" id="UYYB01031372">
    <property type="protein sequence ID" value="VDM73571.1"/>
    <property type="molecule type" value="Genomic_DNA"/>
</dbReference>
<sequence>MASSTSAARTSSHSSRDEATAHKEPILFYGNACPHAERRFIEAIENRGEFCSHILLTSRSAYRLRYSLAENLADEQNLDDLDQSSKNHDFCS</sequence>
<feature type="compositionally biased region" description="Low complexity" evidence="1">
    <location>
        <begin position="1"/>
        <end position="13"/>
    </location>
</feature>
<dbReference type="Proteomes" id="UP000270094">
    <property type="component" value="Unassembled WGS sequence"/>
</dbReference>
<keyword evidence="3" id="KW-1185">Reference proteome</keyword>
<gene>
    <name evidence="2" type="ORF">SVUK_LOCUS8569</name>
</gene>
<evidence type="ECO:0000313" key="2">
    <source>
        <dbReference type="EMBL" id="VDM73571.1"/>
    </source>
</evidence>
<proteinExistence type="predicted"/>
<reference evidence="2 3" key="1">
    <citation type="submission" date="2018-11" db="EMBL/GenBank/DDBJ databases">
        <authorList>
            <consortium name="Pathogen Informatics"/>
        </authorList>
    </citation>
    <scope>NUCLEOTIDE SEQUENCE [LARGE SCALE GENOMIC DNA]</scope>
</reference>
<protein>
    <submittedName>
        <fullName evidence="2">Uncharacterized protein</fullName>
    </submittedName>
</protein>
<feature type="region of interest" description="Disordered" evidence="1">
    <location>
        <begin position="1"/>
        <end position="20"/>
    </location>
</feature>
<accession>A0A3P7IK47</accession>
<organism evidence="2 3">
    <name type="scientific">Strongylus vulgaris</name>
    <name type="common">Blood worm</name>
    <dbReference type="NCBI Taxonomy" id="40348"/>
    <lineage>
        <taxon>Eukaryota</taxon>
        <taxon>Metazoa</taxon>
        <taxon>Ecdysozoa</taxon>
        <taxon>Nematoda</taxon>
        <taxon>Chromadorea</taxon>
        <taxon>Rhabditida</taxon>
        <taxon>Rhabditina</taxon>
        <taxon>Rhabditomorpha</taxon>
        <taxon>Strongyloidea</taxon>
        <taxon>Strongylidae</taxon>
        <taxon>Strongylus</taxon>
    </lineage>
</organism>
<dbReference type="AlphaFoldDB" id="A0A3P7IK47"/>
<evidence type="ECO:0000256" key="1">
    <source>
        <dbReference type="SAM" id="MobiDB-lite"/>
    </source>
</evidence>
<evidence type="ECO:0000313" key="3">
    <source>
        <dbReference type="Proteomes" id="UP000270094"/>
    </source>
</evidence>
<name>A0A3P7IK47_STRVU</name>